<organism evidence="1 2">
    <name type="scientific">Portunus trituberculatus</name>
    <name type="common">Swimming crab</name>
    <name type="synonym">Neptunus trituberculatus</name>
    <dbReference type="NCBI Taxonomy" id="210409"/>
    <lineage>
        <taxon>Eukaryota</taxon>
        <taxon>Metazoa</taxon>
        <taxon>Ecdysozoa</taxon>
        <taxon>Arthropoda</taxon>
        <taxon>Crustacea</taxon>
        <taxon>Multicrustacea</taxon>
        <taxon>Malacostraca</taxon>
        <taxon>Eumalacostraca</taxon>
        <taxon>Eucarida</taxon>
        <taxon>Decapoda</taxon>
        <taxon>Pleocyemata</taxon>
        <taxon>Brachyura</taxon>
        <taxon>Eubrachyura</taxon>
        <taxon>Portunoidea</taxon>
        <taxon>Portunidae</taxon>
        <taxon>Portuninae</taxon>
        <taxon>Portunus</taxon>
    </lineage>
</organism>
<accession>A0A5B7H0X9</accession>
<evidence type="ECO:0000313" key="1">
    <source>
        <dbReference type="EMBL" id="MPC63295.1"/>
    </source>
</evidence>
<protein>
    <submittedName>
        <fullName evidence="1">Uncharacterized protein</fullName>
    </submittedName>
</protein>
<dbReference type="AlphaFoldDB" id="A0A5B7H0X9"/>
<evidence type="ECO:0000313" key="2">
    <source>
        <dbReference type="Proteomes" id="UP000324222"/>
    </source>
</evidence>
<sequence length="144" mass="15691">MEQPSQRRQPCVTRLTAAAVISGELRSVMWGGRVVAVAQLVEAPSVVSESDSLLFASCGRRPCPPDGVIASCAHHRTIARRTARSSLQGVISSLITFPHPSLLIRHLSPSPFASHPRLSLFASRPRPSPLVPSSLFSRRARWLH</sequence>
<name>A0A5B7H0X9_PORTR</name>
<dbReference type="Proteomes" id="UP000324222">
    <property type="component" value="Unassembled WGS sequence"/>
</dbReference>
<keyword evidence="2" id="KW-1185">Reference proteome</keyword>
<gene>
    <name evidence="1" type="ORF">E2C01_057391</name>
</gene>
<reference evidence="1 2" key="1">
    <citation type="submission" date="2019-05" db="EMBL/GenBank/DDBJ databases">
        <title>Another draft genome of Portunus trituberculatus and its Hox gene families provides insights of decapod evolution.</title>
        <authorList>
            <person name="Jeong J.-H."/>
            <person name="Song I."/>
            <person name="Kim S."/>
            <person name="Choi T."/>
            <person name="Kim D."/>
            <person name="Ryu S."/>
            <person name="Kim W."/>
        </authorList>
    </citation>
    <scope>NUCLEOTIDE SEQUENCE [LARGE SCALE GENOMIC DNA]</scope>
    <source>
        <tissue evidence="1">Muscle</tissue>
    </source>
</reference>
<dbReference type="EMBL" id="VSRR010020631">
    <property type="protein sequence ID" value="MPC63295.1"/>
    <property type="molecule type" value="Genomic_DNA"/>
</dbReference>
<comment type="caution">
    <text evidence="1">The sequence shown here is derived from an EMBL/GenBank/DDBJ whole genome shotgun (WGS) entry which is preliminary data.</text>
</comment>
<proteinExistence type="predicted"/>